<evidence type="ECO:0000256" key="3">
    <source>
        <dbReference type="ARBA" id="ARBA00022448"/>
    </source>
</evidence>
<dbReference type="EMBL" id="ML178817">
    <property type="protein sequence ID" value="TFL05241.1"/>
    <property type="molecule type" value="Genomic_DNA"/>
</dbReference>
<dbReference type="InterPro" id="IPR050360">
    <property type="entry name" value="MFS_Sugar_Transporters"/>
</dbReference>
<keyword evidence="6 10" id="KW-0472">Membrane</keyword>
<keyword evidence="13" id="KW-1185">Reference proteome</keyword>
<evidence type="ECO:0000256" key="7">
    <source>
        <dbReference type="ARBA" id="ARBA00049119"/>
    </source>
</evidence>
<feature type="transmembrane region" description="Helical" evidence="10">
    <location>
        <begin position="194"/>
        <end position="216"/>
    </location>
</feature>
<evidence type="ECO:0000256" key="1">
    <source>
        <dbReference type="ARBA" id="ARBA00004141"/>
    </source>
</evidence>
<evidence type="ECO:0000256" key="10">
    <source>
        <dbReference type="SAM" id="Phobius"/>
    </source>
</evidence>
<protein>
    <submittedName>
        <fullName evidence="12">MFS quinate transporter-like protein QutD</fullName>
    </submittedName>
</protein>
<dbReference type="InterPro" id="IPR005828">
    <property type="entry name" value="MFS_sugar_transport-like"/>
</dbReference>
<keyword evidence="3 8" id="KW-0813">Transport</keyword>
<comment type="similarity">
    <text evidence="2 8">Belongs to the major facilitator superfamily. Sugar transporter (TC 2.A.1.1) family.</text>
</comment>
<feature type="transmembrane region" description="Helical" evidence="10">
    <location>
        <begin position="336"/>
        <end position="354"/>
    </location>
</feature>
<dbReference type="InterPro" id="IPR003663">
    <property type="entry name" value="Sugar/inositol_transpt"/>
</dbReference>
<evidence type="ECO:0000259" key="11">
    <source>
        <dbReference type="PROSITE" id="PS50850"/>
    </source>
</evidence>
<dbReference type="AlphaFoldDB" id="A0A5C3QXG5"/>
<feature type="transmembrane region" description="Helical" evidence="10">
    <location>
        <begin position="294"/>
        <end position="316"/>
    </location>
</feature>
<proteinExistence type="inferred from homology"/>
<keyword evidence="5 10" id="KW-1133">Transmembrane helix</keyword>
<dbReference type="InterPro" id="IPR036259">
    <property type="entry name" value="MFS_trans_sf"/>
</dbReference>
<dbReference type="NCBIfam" id="TIGR00879">
    <property type="entry name" value="SP"/>
    <property type="match status" value="1"/>
</dbReference>
<feature type="region of interest" description="Disordered" evidence="9">
    <location>
        <begin position="525"/>
        <end position="551"/>
    </location>
</feature>
<evidence type="ECO:0000256" key="5">
    <source>
        <dbReference type="ARBA" id="ARBA00022989"/>
    </source>
</evidence>
<sequence>MKFLSKLSSHASGTLDPPEVRNWRIHWIALVVSMSALAMGYDTAVIGGTMALESFIRDFGLDPGDSKSRNFIQANIVSTFQAGCFFGALLSFPIAEKFGRKKSIMLAALVFLLGGTLMTAAQGRLSLIYAGRAIAGLGIGSSSLVVPVYIAEISPPSIRGRLIGIFEIASQGGGMLGFWINYGTNQTINVERQAQWIVPLAIQLVPGTFLFLGMFFCPESPRWLARCNDIPAAEKIITYLRDLPSDHPYVRREIADIVDQIQRRDIHNQATSTLAQKSKRNIARLLEKGTRNRLGIGLALMFLQSFTGVNIITYYAPRIFESLGVTGTSTRLFSTGFYGIAKTIGMCIFTFYVVESVGRRKGLLWGAALGCIPMWYIGGYSAVADPVSRAAEAIAAGGTLNRDGWGYLAIVCVYINAVIICATWQGITWTYASEIFPLDIRMLCVSLTTSVTWLGSFTIARSTPYMISDLGYGAFFFFGAVLVLMGVWAFFFVPETKGVTLEEMDALFARPVAQTVWRQMRGKSLDLDDGSKRSSSDVEEKAAVERDEKKL</sequence>
<dbReference type="SUPFAM" id="SSF103473">
    <property type="entry name" value="MFS general substrate transporter"/>
    <property type="match status" value="1"/>
</dbReference>
<dbReference type="FunFam" id="1.20.1250.20:FF:000026">
    <property type="entry name" value="MFS quinate transporter QutD"/>
    <property type="match status" value="1"/>
</dbReference>
<evidence type="ECO:0000313" key="13">
    <source>
        <dbReference type="Proteomes" id="UP000305067"/>
    </source>
</evidence>
<evidence type="ECO:0000256" key="9">
    <source>
        <dbReference type="SAM" id="MobiDB-lite"/>
    </source>
</evidence>
<organism evidence="12 13">
    <name type="scientific">Pterulicium gracile</name>
    <dbReference type="NCBI Taxonomy" id="1884261"/>
    <lineage>
        <taxon>Eukaryota</taxon>
        <taxon>Fungi</taxon>
        <taxon>Dikarya</taxon>
        <taxon>Basidiomycota</taxon>
        <taxon>Agaricomycotina</taxon>
        <taxon>Agaricomycetes</taxon>
        <taxon>Agaricomycetidae</taxon>
        <taxon>Agaricales</taxon>
        <taxon>Pleurotineae</taxon>
        <taxon>Pterulaceae</taxon>
        <taxon>Pterulicium</taxon>
    </lineage>
</organism>
<name>A0A5C3QXG5_9AGAR</name>
<dbReference type="PROSITE" id="PS00217">
    <property type="entry name" value="SUGAR_TRANSPORT_2"/>
    <property type="match status" value="1"/>
</dbReference>
<feature type="transmembrane region" description="Helical" evidence="10">
    <location>
        <begin position="404"/>
        <end position="428"/>
    </location>
</feature>
<feature type="transmembrane region" description="Helical" evidence="10">
    <location>
        <begin position="127"/>
        <end position="150"/>
    </location>
</feature>
<dbReference type="PROSITE" id="PS50850">
    <property type="entry name" value="MFS"/>
    <property type="match status" value="1"/>
</dbReference>
<evidence type="ECO:0000256" key="4">
    <source>
        <dbReference type="ARBA" id="ARBA00022692"/>
    </source>
</evidence>
<feature type="transmembrane region" description="Helical" evidence="10">
    <location>
        <begin position="72"/>
        <end position="92"/>
    </location>
</feature>
<feature type="transmembrane region" description="Helical" evidence="10">
    <location>
        <begin position="472"/>
        <end position="493"/>
    </location>
</feature>
<dbReference type="PANTHER" id="PTHR48022">
    <property type="entry name" value="PLASTIDIC GLUCOSE TRANSPORTER 4"/>
    <property type="match status" value="1"/>
</dbReference>
<dbReference type="PANTHER" id="PTHR48022:SF42">
    <property type="entry name" value="MAJOR FACILITATOR SUPERFAMILY (MFS) PROFILE DOMAIN-CONTAINING PROTEIN"/>
    <property type="match status" value="1"/>
</dbReference>
<evidence type="ECO:0000256" key="8">
    <source>
        <dbReference type="RuleBase" id="RU003346"/>
    </source>
</evidence>
<feature type="transmembrane region" description="Helical" evidence="10">
    <location>
        <begin position="440"/>
        <end position="460"/>
    </location>
</feature>
<accession>A0A5C3QXG5</accession>
<dbReference type="GO" id="GO:0016020">
    <property type="term" value="C:membrane"/>
    <property type="evidence" value="ECO:0007669"/>
    <property type="project" value="UniProtKB-SubCell"/>
</dbReference>
<feature type="domain" description="Major facilitator superfamily (MFS) profile" evidence="11">
    <location>
        <begin position="28"/>
        <end position="497"/>
    </location>
</feature>
<feature type="transmembrane region" description="Helical" evidence="10">
    <location>
        <begin position="27"/>
        <end position="52"/>
    </location>
</feature>
<dbReference type="OrthoDB" id="508119at2759"/>
<dbReference type="PRINTS" id="PR00171">
    <property type="entry name" value="SUGRTRNSPORT"/>
</dbReference>
<dbReference type="PROSITE" id="PS00216">
    <property type="entry name" value="SUGAR_TRANSPORT_1"/>
    <property type="match status" value="2"/>
</dbReference>
<dbReference type="Proteomes" id="UP000305067">
    <property type="component" value="Unassembled WGS sequence"/>
</dbReference>
<keyword evidence="4 10" id="KW-0812">Transmembrane</keyword>
<dbReference type="STRING" id="1884261.A0A5C3QXG5"/>
<feature type="transmembrane region" description="Helical" evidence="10">
    <location>
        <begin position="104"/>
        <end position="121"/>
    </location>
</feature>
<evidence type="ECO:0000256" key="2">
    <source>
        <dbReference type="ARBA" id="ARBA00010992"/>
    </source>
</evidence>
<dbReference type="GO" id="GO:0005351">
    <property type="term" value="F:carbohydrate:proton symporter activity"/>
    <property type="evidence" value="ECO:0007669"/>
    <property type="project" value="TreeGrafter"/>
</dbReference>
<dbReference type="InterPro" id="IPR005829">
    <property type="entry name" value="Sugar_transporter_CS"/>
</dbReference>
<evidence type="ECO:0000313" key="12">
    <source>
        <dbReference type="EMBL" id="TFL05241.1"/>
    </source>
</evidence>
<reference evidence="12 13" key="1">
    <citation type="journal article" date="2019" name="Nat. Ecol. Evol.">
        <title>Megaphylogeny resolves global patterns of mushroom evolution.</title>
        <authorList>
            <person name="Varga T."/>
            <person name="Krizsan K."/>
            <person name="Foldi C."/>
            <person name="Dima B."/>
            <person name="Sanchez-Garcia M."/>
            <person name="Sanchez-Ramirez S."/>
            <person name="Szollosi G.J."/>
            <person name="Szarkandi J.G."/>
            <person name="Papp V."/>
            <person name="Albert L."/>
            <person name="Andreopoulos W."/>
            <person name="Angelini C."/>
            <person name="Antonin V."/>
            <person name="Barry K.W."/>
            <person name="Bougher N.L."/>
            <person name="Buchanan P."/>
            <person name="Buyck B."/>
            <person name="Bense V."/>
            <person name="Catcheside P."/>
            <person name="Chovatia M."/>
            <person name="Cooper J."/>
            <person name="Damon W."/>
            <person name="Desjardin D."/>
            <person name="Finy P."/>
            <person name="Geml J."/>
            <person name="Haridas S."/>
            <person name="Hughes K."/>
            <person name="Justo A."/>
            <person name="Karasinski D."/>
            <person name="Kautmanova I."/>
            <person name="Kiss B."/>
            <person name="Kocsube S."/>
            <person name="Kotiranta H."/>
            <person name="LaButti K.M."/>
            <person name="Lechner B.E."/>
            <person name="Liimatainen K."/>
            <person name="Lipzen A."/>
            <person name="Lukacs Z."/>
            <person name="Mihaltcheva S."/>
            <person name="Morgado L.N."/>
            <person name="Niskanen T."/>
            <person name="Noordeloos M.E."/>
            <person name="Ohm R.A."/>
            <person name="Ortiz-Santana B."/>
            <person name="Ovrebo C."/>
            <person name="Racz N."/>
            <person name="Riley R."/>
            <person name="Savchenko A."/>
            <person name="Shiryaev A."/>
            <person name="Soop K."/>
            <person name="Spirin V."/>
            <person name="Szebenyi C."/>
            <person name="Tomsovsky M."/>
            <person name="Tulloss R.E."/>
            <person name="Uehling J."/>
            <person name="Grigoriev I.V."/>
            <person name="Vagvolgyi C."/>
            <person name="Papp T."/>
            <person name="Martin F.M."/>
            <person name="Miettinen O."/>
            <person name="Hibbett D.S."/>
            <person name="Nagy L.G."/>
        </authorList>
    </citation>
    <scope>NUCLEOTIDE SEQUENCE [LARGE SCALE GENOMIC DNA]</scope>
    <source>
        <strain evidence="12 13">CBS 309.79</strain>
    </source>
</reference>
<feature type="transmembrane region" description="Helical" evidence="10">
    <location>
        <begin position="363"/>
        <end position="384"/>
    </location>
</feature>
<gene>
    <name evidence="12" type="ORF">BDV98DRAFT_653845</name>
</gene>
<comment type="catalytic activity">
    <reaction evidence="7">
        <text>myo-inositol(out) + H(+)(out) = myo-inositol(in) + H(+)(in)</text>
        <dbReference type="Rhea" id="RHEA:60364"/>
        <dbReference type="ChEBI" id="CHEBI:15378"/>
        <dbReference type="ChEBI" id="CHEBI:17268"/>
    </reaction>
</comment>
<dbReference type="Pfam" id="PF00083">
    <property type="entry name" value="Sugar_tr"/>
    <property type="match status" value="1"/>
</dbReference>
<evidence type="ECO:0000256" key="6">
    <source>
        <dbReference type="ARBA" id="ARBA00023136"/>
    </source>
</evidence>
<dbReference type="InterPro" id="IPR020846">
    <property type="entry name" value="MFS_dom"/>
</dbReference>
<comment type="subcellular location">
    <subcellularLocation>
        <location evidence="1">Membrane</location>
        <topology evidence="1">Multi-pass membrane protein</topology>
    </subcellularLocation>
</comment>
<dbReference type="Gene3D" id="1.20.1250.20">
    <property type="entry name" value="MFS general substrate transporter like domains"/>
    <property type="match status" value="1"/>
</dbReference>
<feature type="transmembrane region" description="Helical" evidence="10">
    <location>
        <begin position="162"/>
        <end position="182"/>
    </location>
</feature>